<protein>
    <recommendedName>
        <fullName evidence="4">UBC core domain-containing protein</fullName>
    </recommendedName>
</protein>
<proteinExistence type="predicted"/>
<dbReference type="InterPro" id="IPR016135">
    <property type="entry name" value="UBQ-conjugating_enzyme/RWD"/>
</dbReference>
<dbReference type="PROSITE" id="PS50127">
    <property type="entry name" value="UBC_2"/>
    <property type="match status" value="1"/>
</dbReference>
<dbReference type="EMBL" id="JAHRHJ020000011">
    <property type="protein sequence ID" value="KAH9296310.1"/>
    <property type="molecule type" value="Genomic_DNA"/>
</dbReference>
<dbReference type="PANTHER" id="PTHR46116">
    <property type="entry name" value="(E3-INDEPENDENT) E2 UBIQUITIN-CONJUGATING ENZYME"/>
    <property type="match status" value="1"/>
</dbReference>
<dbReference type="Proteomes" id="UP000824469">
    <property type="component" value="Unassembled WGS sequence"/>
</dbReference>
<keyword evidence="6" id="KW-1185">Reference proteome</keyword>
<dbReference type="PANTHER" id="PTHR46116:SF39">
    <property type="entry name" value="BACULOVIRAL IAP REPEAT-CONTAINING PROTEIN 6"/>
    <property type="match status" value="1"/>
</dbReference>
<dbReference type="InterPro" id="IPR000608">
    <property type="entry name" value="UBC"/>
</dbReference>
<dbReference type="Gene3D" id="3.10.110.10">
    <property type="entry name" value="Ubiquitin Conjugating Enzyme"/>
    <property type="match status" value="1"/>
</dbReference>
<feature type="domain" description="UBC core" evidence="4">
    <location>
        <begin position="431"/>
        <end position="604"/>
    </location>
</feature>
<feature type="non-terminal residue" evidence="5">
    <location>
        <position position="1"/>
    </location>
</feature>
<dbReference type="CDD" id="cd23810">
    <property type="entry name" value="UBCc_BIRC6"/>
    <property type="match status" value="1"/>
</dbReference>
<reference evidence="5 6" key="1">
    <citation type="journal article" date="2021" name="Nat. Plants">
        <title>The Taxus genome provides insights into paclitaxel biosynthesis.</title>
        <authorList>
            <person name="Xiong X."/>
            <person name="Gou J."/>
            <person name="Liao Q."/>
            <person name="Li Y."/>
            <person name="Zhou Q."/>
            <person name="Bi G."/>
            <person name="Li C."/>
            <person name="Du R."/>
            <person name="Wang X."/>
            <person name="Sun T."/>
            <person name="Guo L."/>
            <person name="Liang H."/>
            <person name="Lu P."/>
            <person name="Wu Y."/>
            <person name="Zhang Z."/>
            <person name="Ro D.K."/>
            <person name="Shang Y."/>
            <person name="Huang S."/>
            <person name="Yan J."/>
        </authorList>
    </citation>
    <scope>NUCLEOTIDE SEQUENCE [LARGE SCALE GENOMIC DNA]</scope>
    <source>
        <strain evidence="5">Ta-2019</strain>
    </source>
</reference>
<evidence type="ECO:0000256" key="2">
    <source>
        <dbReference type="ARBA" id="ARBA00022786"/>
    </source>
</evidence>
<keyword evidence="2" id="KW-0833">Ubl conjugation pathway</keyword>
<dbReference type="AlphaFoldDB" id="A0AA38C9D4"/>
<gene>
    <name evidence="5" type="ORF">KI387_039898</name>
</gene>
<evidence type="ECO:0000313" key="6">
    <source>
        <dbReference type="Proteomes" id="UP000824469"/>
    </source>
</evidence>
<dbReference type="OMA" id="CREATNY"/>
<dbReference type="SUPFAM" id="SSF54495">
    <property type="entry name" value="UBC-like"/>
    <property type="match status" value="1"/>
</dbReference>
<dbReference type="SMART" id="SM00212">
    <property type="entry name" value="UBCc"/>
    <property type="match status" value="1"/>
</dbReference>
<name>A0AA38C9D4_TAXCH</name>
<keyword evidence="1" id="KW-0808">Transferase</keyword>
<dbReference type="GO" id="GO:0016740">
    <property type="term" value="F:transferase activity"/>
    <property type="evidence" value="ECO:0007669"/>
    <property type="project" value="UniProtKB-KW"/>
</dbReference>
<accession>A0AA38C9D4</accession>
<feature type="compositionally biased region" description="Acidic residues" evidence="3">
    <location>
        <begin position="569"/>
        <end position="585"/>
    </location>
</feature>
<organism evidence="5 6">
    <name type="scientific">Taxus chinensis</name>
    <name type="common">Chinese yew</name>
    <name type="synonym">Taxus wallichiana var. chinensis</name>
    <dbReference type="NCBI Taxonomy" id="29808"/>
    <lineage>
        <taxon>Eukaryota</taxon>
        <taxon>Viridiplantae</taxon>
        <taxon>Streptophyta</taxon>
        <taxon>Embryophyta</taxon>
        <taxon>Tracheophyta</taxon>
        <taxon>Spermatophyta</taxon>
        <taxon>Pinopsida</taxon>
        <taxon>Pinidae</taxon>
        <taxon>Conifers II</taxon>
        <taxon>Cupressales</taxon>
        <taxon>Taxaceae</taxon>
        <taxon>Taxus</taxon>
    </lineage>
</organism>
<sequence length="672" mass="74770">MAKNNGDVKQLHGTTADNSIQCQDLWVCKNCDFSWCAACGFVFDSNCKQSGCKASHVCREATNYRINNLVTDLEVIYNEYITGIIKSDPEPGTTSCGKYTTGTPKSEDQPCTTDLNIHSTGTPLHLSDEYGSMENMKTVWGAGTGFGGNRHEDTSTEEKATKVEKELDCRAESVLKSLTGVLQDRAANKLQPILGFSAHVLLFRENIVGRLLEYLVMNDSMMDICARSALYLQLGDLLKTLAQYPELLIFLTGSSFQSVRKEGSDVHGNIGSNPSIIKKMKNIYEQSKLIVNRFKDGNDDKNVEADLYVARCILECYEKLAIAIEKKTSPTPSALSVSDEIYSSMAQDGEAILDQTTSASKVEGSVNMEYIKFSSDHCKNVSLYKESLKVLQFGEYPLIGTGSQGHTYNKYFDESGANPLSIDNTGVHNKKRMLHIAKEIASLTTSLPLEWESSIHVRVDTVRMDLLKALIVGPKGTPYQNGVFIFDIYLPPDYPQVPPQVHFLTTGCGTVRFNPNLYNSGKVCLSLLGTWDGPGWQPWKSTLLQVLVSIQSLIFVVDPFYNEPGNEMWTEEEEEEDYDDDDNDDAGSYSAREAAEEENRNHRYNTLKIAILGALQEPDPGFKDVIIMHFLHKKYEIIDQCNEWIKASGGPKHPLYKKVDSTANGVIAELAK</sequence>
<evidence type="ECO:0000259" key="4">
    <source>
        <dbReference type="PROSITE" id="PS50127"/>
    </source>
</evidence>
<evidence type="ECO:0000313" key="5">
    <source>
        <dbReference type="EMBL" id="KAH9296310.1"/>
    </source>
</evidence>
<evidence type="ECO:0000256" key="1">
    <source>
        <dbReference type="ARBA" id="ARBA00022679"/>
    </source>
</evidence>
<feature type="region of interest" description="Disordered" evidence="3">
    <location>
        <begin position="569"/>
        <end position="599"/>
    </location>
</feature>
<evidence type="ECO:0000256" key="3">
    <source>
        <dbReference type="SAM" id="MobiDB-lite"/>
    </source>
</evidence>
<dbReference type="Pfam" id="PF00179">
    <property type="entry name" value="UQ_con"/>
    <property type="match status" value="1"/>
</dbReference>
<comment type="caution">
    <text evidence="5">The sequence shown here is derived from an EMBL/GenBank/DDBJ whole genome shotgun (WGS) entry which is preliminary data.</text>
</comment>